<dbReference type="EMBL" id="PQWY01000010">
    <property type="protein sequence ID" value="PPK31599.1"/>
    <property type="molecule type" value="Genomic_DNA"/>
</dbReference>
<dbReference type="PANTHER" id="PTHR38103:SF1">
    <property type="entry name" value="RECOMBINATION-ASSOCIATED PROTEIN RDGC"/>
    <property type="match status" value="1"/>
</dbReference>
<keyword evidence="4" id="KW-0963">Cytoplasm</keyword>
<evidence type="ECO:0000313" key="6">
    <source>
        <dbReference type="EMBL" id="PPK31599.1"/>
    </source>
</evidence>
<evidence type="ECO:0000256" key="1">
    <source>
        <dbReference type="ARBA" id="ARBA00004453"/>
    </source>
</evidence>
<dbReference type="AlphaFoldDB" id="A0A2S6F2D0"/>
<dbReference type="InterPro" id="IPR007476">
    <property type="entry name" value="RdgC"/>
</dbReference>
<comment type="similarity">
    <text evidence="2">Belongs to the RdgC family.</text>
</comment>
<dbReference type="GO" id="GO:0006310">
    <property type="term" value="P:DNA recombination"/>
    <property type="evidence" value="ECO:0007669"/>
    <property type="project" value="UniProtKB-KW"/>
</dbReference>
<dbReference type="GO" id="GO:0043590">
    <property type="term" value="C:bacterial nucleoid"/>
    <property type="evidence" value="ECO:0007669"/>
    <property type="project" value="TreeGrafter"/>
</dbReference>
<dbReference type="OrthoDB" id="5290530at2"/>
<evidence type="ECO:0000256" key="5">
    <source>
        <dbReference type="ARBA" id="ARBA00023172"/>
    </source>
</evidence>
<name>A0A2S6F2D0_LEGPN</name>
<proteinExistence type="inferred from homology"/>
<dbReference type="GO" id="GO:0000018">
    <property type="term" value="P:regulation of DNA recombination"/>
    <property type="evidence" value="ECO:0007669"/>
    <property type="project" value="TreeGrafter"/>
</dbReference>
<keyword evidence="5" id="KW-0233">DNA recombination</keyword>
<reference evidence="6 7" key="1">
    <citation type="submission" date="2018-02" db="EMBL/GenBank/DDBJ databases">
        <title>Draft genome sequences of four Legionella pneumophila clinical strains isolated in Ontario.</title>
        <authorList>
            <person name="Fortuna A."/>
            <person name="Ramnarine R."/>
            <person name="Li A."/>
            <person name="Frantz C."/>
            <person name="Mallo G."/>
        </authorList>
    </citation>
    <scope>NUCLEOTIDE SEQUENCE [LARGE SCALE GENOMIC DNA]</scope>
    <source>
        <strain evidence="6 7">LG61</strain>
    </source>
</reference>
<protein>
    <recommendedName>
        <fullName evidence="3">Recombination-associated protein RdgC</fullName>
    </recommendedName>
</protein>
<gene>
    <name evidence="6" type="ORF">C3928_06095</name>
</gene>
<accession>A0A2S6F2D0</accession>
<comment type="subcellular location">
    <subcellularLocation>
        <location evidence="1">Cytoplasm</location>
        <location evidence="1">Nucleoid</location>
    </subcellularLocation>
</comment>
<sequence>MIMWFNNALIFQYKLEDGCDLNRSLTEEALKPCPPHARFTYGWIPAFEQEMVHEVAGSTLICLGKEERILPRGVINKILKEKIQQIETTQGRPVKRAEKAQMAEDLEFELLPKSFCVQKKLLAILDSVSQRLIINTSSSNQASQLTSFLRKSIPGIVIEPLNLTENLALRFAEWIHSPATLPDDFQLASDCLLFSLEDEKKRVHCKGYELPAEEILTLLAQGMGTAEISLIWKERVQFTLTHDFTFKKLKSLDYLIDDFNEIRQLEEEYQRQDAALTLLSGELRELINGLMKIFVNTVNPAEMKSVQIEKIAEDYTV</sequence>
<dbReference type="GO" id="GO:0003690">
    <property type="term" value="F:double-stranded DNA binding"/>
    <property type="evidence" value="ECO:0007669"/>
    <property type="project" value="TreeGrafter"/>
</dbReference>
<evidence type="ECO:0000256" key="4">
    <source>
        <dbReference type="ARBA" id="ARBA00022490"/>
    </source>
</evidence>
<evidence type="ECO:0000256" key="2">
    <source>
        <dbReference type="ARBA" id="ARBA00008657"/>
    </source>
</evidence>
<evidence type="ECO:0000256" key="3">
    <source>
        <dbReference type="ARBA" id="ARBA00022296"/>
    </source>
</evidence>
<dbReference type="Proteomes" id="UP000239239">
    <property type="component" value="Unassembled WGS sequence"/>
</dbReference>
<dbReference type="Pfam" id="PF04381">
    <property type="entry name" value="RdgC"/>
    <property type="match status" value="1"/>
</dbReference>
<evidence type="ECO:0000313" key="7">
    <source>
        <dbReference type="Proteomes" id="UP000239239"/>
    </source>
</evidence>
<comment type="caution">
    <text evidence="6">The sequence shown here is derived from an EMBL/GenBank/DDBJ whole genome shotgun (WGS) entry which is preliminary data.</text>
</comment>
<organism evidence="6 7">
    <name type="scientific">Legionella pneumophila</name>
    <dbReference type="NCBI Taxonomy" id="446"/>
    <lineage>
        <taxon>Bacteria</taxon>
        <taxon>Pseudomonadati</taxon>
        <taxon>Pseudomonadota</taxon>
        <taxon>Gammaproteobacteria</taxon>
        <taxon>Legionellales</taxon>
        <taxon>Legionellaceae</taxon>
        <taxon>Legionella</taxon>
    </lineage>
</organism>
<dbReference type="PANTHER" id="PTHR38103">
    <property type="entry name" value="RECOMBINATION-ASSOCIATED PROTEIN RDGC"/>
    <property type="match status" value="1"/>
</dbReference>